<dbReference type="Pfam" id="PF01098">
    <property type="entry name" value="FTSW_RODA_SPOVE"/>
    <property type="match status" value="1"/>
</dbReference>
<dbReference type="GO" id="GO:0015648">
    <property type="term" value="F:lipid-linked peptidoglycan transporter activity"/>
    <property type="evidence" value="ECO:0007669"/>
    <property type="project" value="TreeGrafter"/>
</dbReference>
<sequence length="456" mass="50422">MGYFNIMILLSRYIFAGFGILFVVVAFSFMKPFINYSLGSRKEKNRLLSICLYFFHLAGLSIIMGKQTDEAIRMAIGMNGVIVLLLFIISFTILKLMRRQQELILWQLMFFIMDIGYLMLERLDHAIVMKQIAAYIVGAVIALIFPSIFSVIIKPQNKYIYLGLLGLTMFLPFVAGDTIYGATNWVSIGPISFQPSEIGKIALVLFLASTLSDGERRKQGYRGLLFPGIVTLLSLGCLVLQKDLGAVLLYYLTTLLMLLVATQSIFLPGLGVLAGAGGSVIAYFLFSHVRVRVEAWLNPWADINGTGYQVVQGLFAMGTWGWLGSGLTRGNPGKIPFAVSDYIFAAVCEEFGNLIGIVVLLCYLGIILLCLQVAFRYSHAFYRLVIVGIASLFCIQVFVIVGGVLKIIPLTGITTPFMSAGGTSIVVSMGMIGLITYFSYKARMNEVKEEKTREAR</sequence>
<feature type="transmembrane region" description="Helical" evidence="6">
    <location>
        <begin position="272"/>
        <end position="291"/>
    </location>
</feature>
<dbReference type="Proteomes" id="UP000824229">
    <property type="component" value="Unassembled WGS sequence"/>
</dbReference>
<feature type="transmembrane region" description="Helical" evidence="6">
    <location>
        <begin position="159"/>
        <end position="180"/>
    </location>
</feature>
<feature type="transmembrane region" description="Helical" evidence="6">
    <location>
        <begin position="381"/>
        <end position="405"/>
    </location>
</feature>
<protein>
    <submittedName>
        <fullName evidence="7">FtsW/RodA/SpoVE family cell cycle protein</fullName>
    </submittedName>
</protein>
<dbReference type="PANTHER" id="PTHR30474:SF3">
    <property type="entry name" value="PEPTIDOGLYCAN GLYCOSYLTRANSFERASE RODA"/>
    <property type="match status" value="1"/>
</dbReference>
<feature type="transmembrane region" description="Helical" evidence="6">
    <location>
        <begin position="223"/>
        <end position="241"/>
    </location>
</feature>
<feature type="transmembrane region" description="Helical" evidence="6">
    <location>
        <begin position="354"/>
        <end position="374"/>
    </location>
</feature>
<evidence type="ECO:0000313" key="7">
    <source>
        <dbReference type="EMBL" id="MBU3803190.1"/>
    </source>
</evidence>
<feature type="transmembrane region" description="Helical" evidence="6">
    <location>
        <begin position="6"/>
        <end position="27"/>
    </location>
</feature>
<reference evidence="7" key="2">
    <citation type="submission" date="2021-04" db="EMBL/GenBank/DDBJ databases">
        <authorList>
            <person name="Gilroy R."/>
        </authorList>
    </citation>
    <scope>NUCLEOTIDE SEQUENCE</scope>
    <source>
        <strain evidence="7">B5-657</strain>
    </source>
</reference>
<feature type="transmembrane region" description="Helical" evidence="6">
    <location>
        <begin position="247"/>
        <end position="267"/>
    </location>
</feature>
<feature type="transmembrane region" description="Helical" evidence="6">
    <location>
        <begin position="47"/>
        <end position="65"/>
    </location>
</feature>
<reference evidence="7" key="1">
    <citation type="journal article" date="2021" name="PeerJ">
        <title>Extensive microbial diversity within the chicken gut microbiome revealed by metagenomics and culture.</title>
        <authorList>
            <person name="Gilroy R."/>
            <person name="Ravi A."/>
            <person name="Getino M."/>
            <person name="Pursley I."/>
            <person name="Horton D.L."/>
            <person name="Alikhan N.F."/>
            <person name="Baker D."/>
            <person name="Gharbi K."/>
            <person name="Hall N."/>
            <person name="Watson M."/>
            <person name="Adriaenssens E.M."/>
            <person name="Foster-Nyarko E."/>
            <person name="Jarju S."/>
            <person name="Secka A."/>
            <person name="Antonio M."/>
            <person name="Oren A."/>
            <person name="Chaudhuri R.R."/>
            <person name="La Ragione R."/>
            <person name="Hildebrand F."/>
            <person name="Pallen M.J."/>
        </authorList>
    </citation>
    <scope>NUCLEOTIDE SEQUENCE</scope>
    <source>
        <strain evidence="7">B5-657</strain>
    </source>
</reference>
<evidence type="ECO:0000256" key="4">
    <source>
        <dbReference type="ARBA" id="ARBA00022989"/>
    </source>
</evidence>
<keyword evidence="5 6" id="KW-0472">Membrane</keyword>
<evidence type="ECO:0000256" key="1">
    <source>
        <dbReference type="ARBA" id="ARBA00004141"/>
    </source>
</evidence>
<gene>
    <name evidence="7" type="ORF">H9872_00305</name>
</gene>
<feature type="transmembrane region" description="Helical" evidence="6">
    <location>
        <begin position="103"/>
        <end position="120"/>
    </location>
</feature>
<evidence type="ECO:0000256" key="2">
    <source>
        <dbReference type="ARBA" id="ARBA00022692"/>
    </source>
</evidence>
<dbReference type="GO" id="GO:0051301">
    <property type="term" value="P:cell division"/>
    <property type="evidence" value="ECO:0007669"/>
    <property type="project" value="InterPro"/>
</dbReference>
<accession>A0A9E2KA38</accession>
<dbReference type="GO" id="GO:0005886">
    <property type="term" value="C:plasma membrane"/>
    <property type="evidence" value="ECO:0007669"/>
    <property type="project" value="TreeGrafter"/>
</dbReference>
<dbReference type="EMBL" id="JAHLFQ010000007">
    <property type="protein sequence ID" value="MBU3803190.1"/>
    <property type="molecule type" value="Genomic_DNA"/>
</dbReference>
<keyword evidence="4 6" id="KW-1133">Transmembrane helix</keyword>
<keyword evidence="2 6" id="KW-0812">Transmembrane</keyword>
<dbReference type="GO" id="GO:0008360">
    <property type="term" value="P:regulation of cell shape"/>
    <property type="evidence" value="ECO:0007669"/>
    <property type="project" value="UniProtKB-KW"/>
</dbReference>
<evidence type="ECO:0000313" key="8">
    <source>
        <dbReference type="Proteomes" id="UP000824229"/>
    </source>
</evidence>
<evidence type="ECO:0000256" key="5">
    <source>
        <dbReference type="ARBA" id="ARBA00023136"/>
    </source>
</evidence>
<feature type="transmembrane region" description="Helical" evidence="6">
    <location>
        <begin position="132"/>
        <end position="152"/>
    </location>
</feature>
<keyword evidence="3" id="KW-0133">Cell shape</keyword>
<feature type="transmembrane region" description="Helical" evidence="6">
    <location>
        <begin position="417"/>
        <end position="438"/>
    </location>
</feature>
<evidence type="ECO:0000256" key="3">
    <source>
        <dbReference type="ARBA" id="ARBA00022960"/>
    </source>
</evidence>
<comment type="caution">
    <text evidence="7">The sequence shown here is derived from an EMBL/GenBank/DDBJ whole genome shotgun (WGS) entry which is preliminary data.</text>
</comment>
<proteinExistence type="predicted"/>
<evidence type="ECO:0000256" key="6">
    <source>
        <dbReference type="SAM" id="Phobius"/>
    </source>
</evidence>
<organism evidence="7 8">
    <name type="scientific">Candidatus Cellulosilyticum pullistercoris</name>
    <dbReference type="NCBI Taxonomy" id="2838521"/>
    <lineage>
        <taxon>Bacteria</taxon>
        <taxon>Bacillati</taxon>
        <taxon>Bacillota</taxon>
        <taxon>Clostridia</taxon>
        <taxon>Lachnospirales</taxon>
        <taxon>Cellulosilyticaceae</taxon>
        <taxon>Cellulosilyticum</taxon>
    </lineage>
</organism>
<dbReference type="AlphaFoldDB" id="A0A9E2KA38"/>
<feature type="transmembrane region" description="Helical" evidence="6">
    <location>
        <begin position="71"/>
        <end position="91"/>
    </location>
</feature>
<dbReference type="InterPro" id="IPR001182">
    <property type="entry name" value="FtsW/RodA"/>
</dbReference>
<name>A0A9E2KA38_9FIRM</name>
<comment type="subcellular location">
    <subcellularLocation>
        <location evidence="1">Membrane</location>
        <topology evidence="1">Multi-pass membrane protein</topology>
    </subcellularLocation>
</comment>
<dbReference type="PANTHER" id="PTHR30474">
    <property type="entry name" value="CELL CYCLE PROTEIN"/>
    <property type="match status" value="1"/>
</dbReference>
<dbReference type="GO" id="GO:0032153">
    <property type="term" value="C:cell division site"/>
    <property type="evidence" value="ECO:0007669"/>
    <property type="project" value="TreeGrafter"/>
</dbReference>